<feature type="compositionally biased region" description="Low complexity" evidence="1">
    <location>
        <begin position="93"/>
        <end position="106"/>
    </location>
</feature>
<evidence type="ECO:0000256" key="1">
    <source>
        <dbReference type="SAM" id="MobiDB-lite"/>
    </source>
</evidence>
<evidence type="ECO:0000313" key="3">
    <source>
        <dbReference type="Proteomes" id="UP000438429"/>
    </source>
</evidence>
<proteinExistence type="predicted"/>
<feature type="compositionally biased region" description="Acidic residues" evidence="1">
    <location>
        <begin position="55"/>
        <end position="64"/>
    </location>
</feature>
<gene>
    <name evidence="2" type="ORF">F2P81_024629</name>
</gene>
<accession>A0A6A4RUP3</accession>
<feature type="compositionally biased region" description="Basic and acidic residues" evidence="1">
    <location>
        <begin position="44"/>
        <end position="54"/>
    </location>
</feature>
<comment type="caution">
    <text evidence="2">The sequence shown here is derived from an EMBL/GenBank/DDBJ whole genome shotgun (WGS) entry which is preliminary data.</text>
</comment>
<feature type="region of interest" description="Disordered" evidence="1">
    <location>
        <begin position="87"/>
        <end position="133"/>
    </location>
</feature>
<evidence type="ECO:0000313" key="2">
    <source>
        <dbReference type="EMBL" id="KAF0023999.1"/>
    </source>
</evidence>
<sequence length="133" mass="15020">MKSLKKRGVNFPPSKPLTAKIRADSSAVLWNGTDLTFESLAAAETRENDQRDERREEEEDEDEEYSHKKRKGRSCLKLQIFMKSAAAAQPRLSASHASSHYHTASSLRYAPTATPWREKERRQPNETTSAAAS</sequence>
<dbReference type="Proteomes" id="UP000438429">
    <property type="component" value="Unassembled WGS sequence"/>
</dbReference>
<dbReference type="AlphaFoldDB" id="A0A6A4RUP3"/>
<protein>
    <submittedName>
        <fullName evidence="2">Uncharacterized protein</fullName>
    </submittedName>
</protein>
<feature type="region of interest" description="Disordered" evidence="1">
    <location>
        <begin position="39"/>
        <end position="72"/>
    </location>
</feature>
<dbReference type="EMBL" id="VEVO01000022">
    <property type="protein sequence ID" value="KAF0023999.1"/>
    <property type="molecule type" value="Genomic_DNA"/>
</dbReference>
<reference evidence="2 3" key="1">
    <citation type="submission" date="2019-06" db="EMBL/GenBank/DDBJ databases">
        <title>Draft genomes of female and male turbot (Scophthalmus maximus).</title>
        <authorList>
            <person name="Xu H."/>
            <person name="Xu X.-W."/>
            <person name="Shao C."/>
            <person name="Chen S."/>
        </authorList>
    </citation>
    <scope>NUCLEOTIDE SEQUENCE [LARGE SCALE GENOMIC DNA]</scope>
    <source>
        <strain evidence="2">Ysfricsl-2016a</strain>
        <tissue evidence="2">Blood</tissue>
    </source>
</reference>
<organism evidence="2 3">
    <name type="scientific">Scophthalmus maximus</name>
    <name type="common">Turbot</name>
    <name type="synonym">Psetta maxima</name>
    <dbReference type="NCBI Taxonomy" id="52904"/>
    <lineage>
        <taxon>Eukaryota</taxon>
        <taxon>Metazoa</taxon>
        <taxon>Chordata</taxon>
        <taxon>Craniata</taxon>
        <taxon>Vertebrata</taxon>
        <taxon>Euteleostomi</taxon>
        <taxon>Actinopterygii</taxon>
        <taxon>Neopterygii</taxon>
        <taxon>Teleostei</taxon>
        <taxon>Neoteleostei</taxon>
        <taxon>Acanthomorphata</taxon>
        <taxon>Carangaria</taxon>
        <taxon>Pleuronectiformes</taxon>
        <taxon>Pleuronectoidei</taxon>
        <taxon>Scophthalmidae</taxon>
        <taxon>Scophthalmus</taxon>
    </lineage>
</organism>
<name>A0A6A4RUP3_SCOMX</name>